<accession>A0A2I0T2C2</accession>
<dbReference type="AlphaFoldDB" id="A0A2I0T2C2"/>
<gene>
    <name evidence="1" type="ORF">llap_21751</name>
</gene>
<evidence type="ECO:0000313" key="1">
    <source>
        <dbReference type="EMBL" id="PKU27945.1"/>
    </source>
</evidence>
<reference evidence="2" key="2">
    <citation type="submission" date="2017-12" db="EMBL/GenBank/DDBJ databases">
        <title>Genome sequence of the Bar-tailed Godwit (Limosa lapponica baueri).</title>
        <authorList>
            <person name="Lima N.C.B."/>
            <person name="Parody-Merino A.M."/>
            <person name="Battley P.F."/>
            <person name="Fidler A.E."/>
            <person name="Prosdocimi F."/>
        </authorList>
    </citation>
    <scope>NUCLEOTIDE SEQUENCE [LARGE SCALE GENOMIC DNA]</scope>
</reference>
<proteinExistence type="predicted"/>
<reference evidence="2" key="1">
    <citation type="submission" date="2017-11" db="EMBL/GenBank/DDBJ databases">
        <authorList>
            <person name="Lima N.C."/>
            <person name="Parody-Merino A.M."/>
            <person name="Battley P.F."/>
            <person name="Fidler A.E."/>
            <person name="Prosdocimi F."/>
        </authorList>
    </citation>
    <scope>NUCLEOTIDE SEQUENCE [LARGE SCALE GENOMIC DNA]</scope>
</reference>
<evidence type="ECO:0000313" key="2">
    <source>
        <dbReference type="Proteomes" id="UP000233556"/>
    </source>
</evidence>
<dbReference type="EMBL" id="KZ523419">
    <property type="protein sequence ID" value="PKU27945.1"/>
    <property type="molecule type" value="Genomic_DNA"/>
</dbReference>
<sequence length="227" mass="24857">MASVRSDQGLTMCQTEVVPTSSKMDLPLAKVEPISKAGDASVKAYFRKGKTLSGRQEWAGENEKKINIMCEKQPCRHQLQRSWWGRSAPGNGVEILLQPMEETVVEQVLLAASGEEHGGADVHTAACGGPYAGEGGYALKEAAVCGEEPTQKQIFLTGNRTCGGPMLEKVFFLKDCTLWRWNPHWSRGEVCGGRSSRDEPGKKGVGGSYFIQTTQRKTKKCHKATMH</sequence>
<protein>
    <submittedName>
        <fullName evidence="1">Uncharacterized protein</fullName>
    </submittedName>
</protein>
<name>A0A2I0T2C2_LIMLA</name>
<keyword evidence="2" id="KW-1185">Reference proteome</keyword>
<dbReference type="Proteomes" id="UP000233556">
    <property type="component" value="Unassembled WGS sequence"/>
</dbReference>
<organism evidence="1 2">
    <name type="scientific">Limosa lapponica baueri</name>
    <dbReference type="NCBI Taxonomy" id="1758121"/>
    <lineage>
        <taxon>Eukaryota</taxon>
        <taxon>Metazoa</taxon>
        <taxon>Chordata</taxon>
        <taxon>Craniata</taxon>
        <taxon>Vertebrata</taxon>
        <taxon>Euteleostomi</taxon>
        <taxon>Archelosauria</taxon>
        <taxon>Archosauria</taxon>
        <taxon>Dinosauria</taxon>
        <taxon>Saurischia</taxon>
        <taxon>Theropoda</taxon>
        <taxon>Coelurosauria</taxon>
        <taxon>Aves</taxon>
        <taxon>Neognathae</taxon>
        <taxon>Neoaves</taxon>
        <taxon>Charadriiformes</taxon>
        <taxon>Scolopacidae</taxon>
        <taxon>Limosa</taxon>
    </lineage>
</organism>